<name>A0A2A8CZQ6_9BACT</name>
<feature type="region of interest" description="Disordered" evidence="1">
    <location>
        <begin position="1"/>
        <end position="28"/>
    </location>
</feature>
<dbReference type="GO" id="GO:0006310">
    <property type="term" value="P:DNA recombination"/>
    <property type="evidence" value="ECO:0007669"/>
    <property type="project" value="InterPro"/>
</dbReference>
<keyword evidence="3" id="KW-1185">Reference proteome</keyword>
<dbReference type="AlphaFoldDB" id="A0A2A8CZQ6"/>
<dbReference type="Pfam" id="PF03837">
    <property type="entry name" value="RecT"/>
    <property type="match status" value="1"/>
</dbReference>
<evidence type="ECO:0000313" key="3">
    <source>
        <dbReference type="Proteomes" id="UP000220102"/>
    </source>
</evidence>
<dbReference type="EMBL" id="PDEQ01000003">
    <property type="protein sequence ID" value="PEN14067.1"/>
    <property type="molecule type" value="Genomic_DNA"/>
</dbReference>
<proteinExistence type="predicted"/>
<dbReference type="NCBIfam" id="TIGR01913">
    <property type="entry name" value="bet_lambda"/>
    <property type="match status" value="1"/>
</dbReference>
<protein>
    <submittedName>
        <fullName evidence="2">Phage recombination protein Bet</fullName>
    </submittedName>
</protein>
<evidence type="ECO:0000256" key="1">
    <source>
        <dbReference type="SAM" id="MobiDB-lite"/>
    </source>
</evidence>
<sequence>MSNQPAPDDVPERTSADDSTGGSSTFSDDDLDLLRRTICKGATDEEFELFVRQCERTGLDPFARQIYAIQRWDSREGREVMDIQVSIDGLRLIAERTGKYAGQKGPFWCGRDGDWKEVWLDDAPPAAAKVGIMRSDFREPLWAVARWSDYVSTNRRGNPTFMWDKMGPHMLAKCAEALGLRKAFPNQTSGLYTTDEMRQADGPTSEAGSHDDVDTMASASSRHIDPQEDERDAESVATSHLTPTSGTGPSASSGGETNAPSAGEVRPASKLDQRLDEMDQKLADASPDERPDMIASLYQYIEDWPDDAKARAEAIIQEYEA</sequence>
<comment type="caution">
    <text evidence="2">The sequence shown here is derived from an EMBL/GenBank/DDBJ whole genome shotgun (WGS) entry which is preliminary data.</text>
</comment>
<feature type="compositionally biased region" description="Low complexity" evidence="1">
    <location>
        <begin position="17"/>
        <end position="26"/>
    </location>
</feature>
<feature type="compositionally biased region" description="Low complexity" evidence="1">
    <location>
        <begin position="242"/>
        <end position="257"/>
    </location>
</feature>
<accession>A0A2A8CZQ6</accession>
<dbReference type="OrthoDB" id="7889018at2"/>
<dbReference type="RefSeq" id="WP_098075230.1">
    <property type="nucleotide sequence ID" value="NZ_PDEQ01000003.1"/>
</dbReference>
<evidence type="ECO:0000313" key="2">
    <source>
        <dbReference type="EMBL" id="PEN14067.1"/>
    </source>
</evidence>
<dbReference type="Proteomes" id="UP000220102">
    <property type="component" value="Unassembled WGS sequence"/>
</dbReference>
<dbReference type="GO" id="GO:0003677">
    <property type="term" value="F:DNA binding"/>
    <property type="evidence" value="ECO:0007669"/>
    <property type="project" value="InterPro"/>
</dbReference>
<organism evidence="2 3">
    <name type="scientific">Longibacter salinarum</name>
    <dbReference type="NCBI Taxonomy" id="1850348"/>
    <lineage>
        <taxon>Bacteria</taxon>
        <taxon>Pseudomonadati</taxon>
        <taxon>Rhodothermota</taxon>
        <taxon>Rhodothermia</taxon>
        <taxon>Rhodothermales</taxon>
        <taxon>Salisaetaceae</taxon>
        <taxon>Longibacter</taxon>
    </lineage>
</organism>
<feature type="region of interest" description="Disordered" evidence="1">
    <location>
        <begin position="197"/>
        <end position="290"/>
    </location>
</feature>
<dbReference type="InterPro" id="IPR010183">
    <property type="entry name" value="Phage_lambda_Bet"/>
</dbReference>
<reference evidence="2 3" key="1">
    <citation type="submission" date="2017-10" db="EMBL/GenBank/DDBJ databases">
        <title>Draft genome of Longibacter Salinarum.</title>
        <authorList>
            <person name="Goh K.M."/>
            <person name="Shamsir M.S."/>
            <person name="Lim S.W."/>
        </authorList>
    </citation>
    <scope>NUCLEOTIDE SEQUENCE [LARGE SCALE GENOMIC DNA]</scope>
    <source>
        <strain evidence="2 3">KCTC 52045</strain>
    </source>
</reference>
<gene>
    <name evidence="2" type="primary">bet</name>
    <name evidence="2" type="ORF">CRI94_06660</name>
</gene>
<feature type="compositionally biased region" description="Basic and acidic residues" evidence="1">
    <location>
        <begin position="267"/>
        <end position="290"/>
    </location>
</feature>
<dbReference type="InterPro" id="IPR018330">
    <property type="entry name" value="RecT_fam"/>
</dbReference>